<keyword evidence="3" id="KW-1185">Reference proteome</keyword>
<feature type="region of interest" description="Disordered" evidence="1">
    <location>
        <begin position="203"/>
        <end position="223"/>
    </location>
</feature>
<accession>A0ABR1MCQ8</accession>
<organism evidence="2 3">
    <name type="scientific">Phyllosticta citricarpa</name>
    <dbReference type="NCBI Taxonomy" id="55181"/>
    <lineage>
        <taxon>Eukaryota</taxon>
        <taxon>Fungi</taxon>
        <taxon>Dikarya</taxon>
        <taxon>Ascomycota</taxon>
        <taxon>Pezizomycotina</taxon>
        <taxon>Dothideomycetes</taxon>
        <taxon>Dothideomycetes incertae sedis</taxon>
        <taxon>Botryosphaeriales</taxon>
        <taxon>Phyllostictaceae</taxon>
        <taxon>Phyllosticta</taxon>
    </lineage>
</organism>
<sequence length="223" mass="24859">MTKEVYVQLFHSCAGRDDYLPTYLPPYRAPWNHHHHHHHHHHLRRRGRVGWAKCGREHGRPLAPGSPNQSYSTVQYNPPGSWSSPSRLCQKLTTNQPTNPIPPPISTPTILPPSLPLSAKSSFSRSSLNLSPNHLAAPLAVRSTACYAPPPPQLHRPATIAIYHSHRPSPVPVTWRSRRFDLNHARPASTLLDPSLRRPALAPLPLFDPPAVPRPPPFESSAP</sequence>
<evidence type="ECO:0000313" key="3">
    <source>
        <dbReference type="Proteomes" id="UP001365128"/>
    </source>
</evidence>
<evidence type="ECO:0000313" key="2">
    <source>
        <dbReference type="EMBL" id="KAK7545921.1"/>
    </source>
</evidence>
<feature type="compositionally biased region" description="Polar residues" evidence="1">
    <location>
        <begin position="66"/>
        <end position="88"/>
    </location>
</feature>
<reference evidence="2 3" key="1">
    <citation type="submission" date="2024-04" db="EMBL/GenBank/DDBJ databases">
        <title>Phyllosticta paracitricarpa is synonymous to the EU quarantine fungus P. citricarpa based on phylogenomic analyses.</title>
        <authorList>
            <consortium name="Lawrence Berkeley National Laboratory"/>
            <person name="Van Ingen-Buijs V.A."/>
            <person name="Van Westerhoven A.C."/>
            <person name="Haridas S."/>
            <person name="Skiadas P."/>
            <person name="Martin F."/>
            <person name="Groenewald J.Z."/>
            <person name="Crous P.W."/>
            <person name="Seidl M.F."/>
        </authorList>
    </citation>
    <scope>NUCLEOTIDE SEQUENCE [LARGE SCALE GENOMIC DNA]</scope>
    <source>
        <strain evidence="2 3">CBS 122670</strain>
    </source>
</reference>
<name>A0ABR1MCQ8_9PEZI</name>
<feature type="compositionally biased region" description="Pro residues" evidence="1">
    <location>
        <begin position="206"/>
        <end position="223"/>
    </location>
</feature>
<evidence type="ECO:0000256" key="1">
    <source>
        <dbReference type="SAM" id="MobiDB-lite"/>
    </source>
</evidence>
<gene>
    <name evidence="2" type="ORF">IWX46DRAFT_96900</name>
</gene>
<feature type="region of interest" description="Disordered" evidence="1">
    <location>
        <begin position="55"/>
        <end position="88"/>
    </location>
</feature>
<proteinExistence type="predicted"/>
<comment type="caution">
    <text evidence="2">The sequence shown here is derived from an EMBL/GenBank/DDBJ whole genome shotgun (WGS) entry which is preliminary data.</text>
</comment>
<protein>
    <submittedName>
        <fullName evidence="2">Uncharacterized protein</fullName>
    </submittedName>
</protein>
<dbReference type="Proteomes" id="UP001365128">
    <property type="component" value="Unassembled WGS sequence"/>
</dbReference>
<dbReference type="EMBL" id="JBBPDW010000016">
    <property type="protein sequence ID" value="KAK7545921.1"/>
    <property type="molecule type" value="Genomic_DNA"/>
</dbReference>